<gene>
    <name evidence="4" type="ORF">F2Q69_00017969</name>
</gene>
<evidence type="ECO:0000313" key="4">
    <source>
        <dbReference type="EMBL" id="KAF3560497.1"/>
    </source>
</evidence>
<dbReference type="AlphaFoldDB" id="A0A8S9RA56"/>
<comment type="caution">
    <text evidence="4">The sequence shown here is derived from an EMBL/GenBank/DDBJ whole genome shotgun (WGS) entry which is preliminary data.</text>
</comment>
<dbReference type="Pfam" id="PF01419">
    <property type="entry name" value="Jacalin"/>
    <property type="match status" value="2"/>
</dbReference>
<dbReference type="Gene3D" id="2.100.10.30">
    <property type="entry name" value="Jacalin-like lectin domain"/>
    <property type="match status" value="2"/>
</dbReference>
<proteinExistence type="inferred from homology"/>
<comment type="similarity">
    <text evidence="1">Belongs to the jacalin lectin family.</text>
</comment>
<evidence type="ECO:0000259" key="3">
    <source>
        <dbReference type="PROSITE" id="PS51752"/>
    </source>
</evidence>
<dbReference type="PANTHER" id="PTHR47293">
    <property type="entry name" value="JACALIN-RELATED LECTIN 3"/>
    <property type="match status" value="1"/>
</dbReference>
<dbReference type="PANTHER" id="PTHR47293:SF46">
    <property type="entry name" value="JACALIN-TYPE LECTIN DOMAIN-CONTAINING PROTEIN"/>
    <property type="match status" value="1"/>
</dbReference>
<evidence type="ECO:0000256" key="1">
    <source>
        <dbReference type="ARBA" id="ARBA00006568"/>
    </source>
</evidence>
<evidence type="ECO:0000313" key="5">
    <source>
        <dbReference type="Proteomes" id="UP000712600"/>
    </source>
</evidence>
<dbReference type="EMBL" id="QGKX02000996">
    <property type="protein sequence ID" value="KAF3560497.1"/>
    <property type="molecule type" value="Genomic_DNA"/>
</dbReference>
<organism evidence="4 5">
    <name type="scientific">Brassica cretica</name>
    <name type="common">Mustard</name>
    <dbReference type="NCBI Taxonomy" id="69181"/>
    <lineage>
        <taxon>Eukaryota</taxon>
        <taxon>Viridiplantae</taxon>
        <taxon>Streptophyta</taxon>
        <taxon>Embryophyta</taxon>
        <taxon>Tracheophyta</taxon>
        <taxon>Spermatophyta</taxon>
        <taxon>Magnoliopsida</taxon>
        <taxon>eudicotyledons</taxon>
        <taxon>Gunneridae</taxon>
        <taxon>Pentapetalae</taxon>
        <taxon>rosids</taxon>
        <taxon>malvids</taxon>
        <taxon>Brassicales</taxon>
        <taxon>Brassicaceae</taxon>
        <taxon>Brassiceae</taxon>
        <taxon>Brassica</taxon>
    </lineage>
</organism>
<accession>A0A8S9RA56</accession>
<dbReference type="SMART" id="SM00915">
    <property type="entry name" value="Jacalin"/>
    <property type="match status" value="1"/>
</dbReference>
<dbReference type="InterPro" id="IPR036404">
    <property type="entry name" value="Jacalin-like_lectin_dom_sf"/>
</dbReference>
<dbReference type="PROSITE" id="PS51752">
    <property type="entry name" value="JACALIN_LECTIN"/>
    <property type="match status" value="1"/>
</dbReference>
<sequence length="257" mass="29347">MEMKLGPLGNYSYGKTKWEETCRDPISHIFVTYDSYLVNSIQFRYVENGALVLSKKHGSEGPEDSTRIVWLNHESEYITGISGDKYLSFLTFHTNERKHVAFKKEFNPPKLRPDQTIEIHSGIRDRGEFGGFFGSFDSDGLSSIGLCIRPVPSGVPTIKQENVRLNHETEFVTGVSGEWSYDFITSLTFHTNEKVHEAFRSNSVSEEEVNRREFYSGIHDRCEFGGFFGTSNVSRLLSIGFYTKPVLRGVNTMRREV</sequence>
<feature type="domain" description="Jacalin-type lectin" evidence="3">
    <location>
        <begin position="2"/>
        <end position="150"/>
    </location>
</feature>
<dbReference type="Proteomes" id="UP000712600">
    <property type="component" value="Unassembled WGS sequence"/>
</dbReference>
<dbReference type="SUPFAM" id="SSF51101">
    <property type="entry name" value="Mannose-binding lectins"/>
    <property type="match status" value="2"/>
</dbReference>
<dbReference type="InterPro" id="IPR001229">
    <property type="entry name" value="Jacalin-like_lectin_dom"/>
</dbReference>
<dbReference type="GO" id="GO:0030246">
    <property type="term" value="F:carbohydrate binding"/>
    <property type="evidence" value="ECO:0007669"/>
    <property type="project" value="UniProtKB-KW"/>
</dbReference>
<name>A0A8S9RA56_BRACR</name>
<reference evidence="4" key="1">
    <citation type="submission" date="2019-12" db="EMBL/GenBank/DDBJ databases">
        <title>Genome sequencing and annotation of Brassica cretica.</title>
        <authorList>
            <person name="Studholme D.J."/>
            <person name="Sarris P."/>
        </authorList>
    </citation>
    <scope>NUCLEOTIDE SEQUENCE</scope>
    <source>
        <strain evidence="4">PFS-109/04</strain>
        <tissue evidence="4">Leaf</tissue>
    </source>
</reference>
<protein>
    <recommendedName>
        <fullName evidence="3">Jacalin-type lectin domain-containing protein</fullName>
    </recommendedName>
</protein>
<keyword evidence="2" id="KW-0430">Lectin</keyword>
<evidence type="ECO:0000256" key="2">
    <source>
        <dbReference type="ARBA" id="ARBA00022734"/>
    </source>
</evidence>